<feature type="transmembrane region" description="Helical" evidence="5">
    <location>
        <begin position="54"/>
        <end position="73"/>
    </location>
</feature>
<feature type="transmembrane region" description="Helical" evidence="5">
    <location>
        <begin position="125"/>
        <end position="146"/>
    </location>
</feature>
<feature type="transmembrane region" description="Helical" evidence="5">
    <location>
        <begin position="85"/>
        <end position="113"/>
    </location>
</feature>
<feature type="transmembrane region" description="Helical" evidence="5">
    <location>
        <begin position="250"/>
        <end position="269"/>
    </location>
</feature>
<dbReference type="Pfam" id="PF10320">
    <property type="entry name" value="7TM_GPCR_Srsx"/>
    <property type="match status" value="1"/>
</dbReference>
<sequence>MQSSVLRAVSFYYVICTIFVFNVVGVFGNVQLLWTTYRKKFAHCKSGMLLAMNAFYHTVCLLSELVNATYLILGQRPTRRTCYNFMMAYIFAMCQQAVMMTMISVDLLLVLIFPIWYRIYPTKHYLIIIFVVCTTFALPFSVWAWIGQDDEVVPFCSPPAALPPAIKPFLFSASAVVNFVTLAVYIAVTVILKIKGRSSTNFNTKLTLRRIKVIVLIYLCSWFASISLVYCLQSFEFSAEDLIAWQSDLVLFNLVTFSQTFYVCIWRSAEYRTAFKEQLMTMFFRASVSSTSTSAIHPSKIAVNTTTL</sequence>
<gene>
    <name evidence="7" type="ORF">GCK32_010090</name>
</gene>
<organism evidence="7 8">
    <name type="scientific">Trichostrongylus colubriformis</name>
    <name type="common">Black scour worm</name>
    <dbReference type="NCBI Taxonomy" id="6319"/>
    <lineage>
        <taxon>Eukaryota</taxon>
        <taxon>Metazoa</taxon>
        <taxon>Ecdysozoa</taxon>
        <taxon>Nematoda</taxon>
        <taxon>Chromadorea</taxon>
        <taxon>Rhabditida</taxon>
        <taxon>Rhabditina</taxon>
        <taxon>Rhabditomorpha</taxon>
        <taxon>Strongyloidea</taxon>
        <taxon>Trichostrongylidae</taxon>
        <taxon>Trichostrongylus</taxon>
    </lineage>
</organism>
<keyword evidence="4 5" id="KW-0472">Membrane</keyword>
<dbReference type="GO" id="GO:0016020">
    <property type="term" value="C:membrane"/>
    <property type="evidence" value="ECO:0007669"/>
    <property type="project" value="UniProtKB-SubCell"/>
</dbReference>
<dbReference type="InterPro" id="IPR017452">
    <property type="entry name" value="GPCR_Rhodpsn_7TM"/>
</dbReference>
<keyword evidence="3 5" id="KW-1133">Transmembrane helix</keyword>
<feature type="transmembrane region" description="Helical" evidence="5">
    <location>
        <begin position="213"/>
        <end position="230"/>
    </location>
</feature>
<name>A0AAN8F8W4_TRICO</name>
<evidence type="ECO:0000256" key="5">
    <source>
        <dbReference type="SAM" id="Phobius"/>
    </source>
</evidence>
<dbReference type="Gene3D" id="1.20.1070.10">
    <property type="entry name" value="Rhodopsin 7-helix transmembrane proteins"/>
    <property type="match status" value="1"/>
</dbReference>
<dbReference type="PANTHER" id="PTHR23360">
    <property type="entry name" value="G-PROTEIN COUPLED RECEPTORS FAMILY 1 PROFILE DOMAIN-CONTAINING PROTEIN-RELATED"/>
    <property type="match status" value="1"/>
</dbReference>
<dbReference type="SMART" id="SM01381">
    <property type="entry name" value="7TM_GPCR_Srsx"/>
    <property type="match status" value="1"/>
</dbReference>
<evidence type="ECO:0000256" key="3">
    <source>
        <dbReference type="ARBA" id="ARBA00022989"/>
    </source>
</evidence>
<dbReference type="InterPro" id="IPR019424">
    <property type="entry name" value="7TM_GPCR_Srsx"/>
</dbReference>
<dbReference type="AlphaFoldDB" id="A0AAN8F8W4"/>
<dbReference type="InterPro" id="IPR000276">
    <property type="entry name" value="GPCR_Rhodpsn"/>
</dbReference>
<evidence type="ECO:0000256" key="1">
    <source>
        <dbReference type="ARBA" id="ARBA00004370"/>
    </source>
</evidence>
<dbReference type="InterPro" id="IPR047130">
    <property type="entry name" value="7TM_GPCR_Srsx_nematod"/>
</dbReference>
<comment type="subcellular location">
    <subcellularLocation>
        <location evidence="1">Membrane</location>
    </subcellularLocation>
</comment>
<proteinExistence type="predicted"/>
<comment type="caution">
    <text evidence="7">The sequence shown here is derived from an EMBL/GenBank/DDBJ whole genome shotgun (WGS) entry which is preliminary data.</text>
</comment>
<evidence type="ECO:0000256" key="2">
    <source>
        <dbReference type="ARBA" id="ARBA00022692"/>
    </source>
</evidence>
<accession>A0AAN8F8W4</accession>
<dbReference type="EMBL" id="WIXE01020065">
    <property type="protein sequence ID" value="KAK5969522.1"/>
    <property type="molecule type" value="Genomic_DNA"/>
</dbReference>
<feature type="transmembrane region" description="Helical" evidence="5">
    <location>
        <begin position="166"/>
        <end position="192"/>
    </location>
</feature>
<reference evidence="7 8" key="1">
    <citation type="submission" date="2019-10" db="EMBL/GenBank/DDBJ databases">
        <title>Assembly and Annotation for the nematode Trichostrongylus colubriformis.</title>
        <authorList>
            <person name="Martin J."/>
        </authorList>
    </citation>
    <scope>NUCLEOTIDE SEQUENCE [LARGE SCALE GENOMIC DNA]</scope>
    <source>
        <strain evidence="7">G859</strain>
        <tissue evidence="7">Whole worm</tissue>
    </source>
</reference>
<dbReference type="PANTHER" id="PTHR23360:SF67">
    <property type="entry name" value="G-PROTEIN COUPLED RECEPTORS FAMILY 1 PROFILE DOMAIN-CONTAINING PROTEIN"/>
    <property type="match status" value="1"/>
</dbReference>
<feature type="domain" description="G-protein coupled receptors family 1 profile" evidence="6">
    <location>
        <begin position="28"/>
        <end position="223"/>
    </location>
</feature>
<feature type="transmembrane region" description="Helical" evidence="5">
    <location>
        <begin position="12"/>
        <end position="34"/>
    </location>
</feature>
<protein>
    <recommendedName>
        <fullName evidence="6">G-protein coupled receptors family 1 profile domain-containing protein</fullName>
    </recommendedName>
</protein>
<evidence type="ECO:0000259" key="6">
    <source>
        <dbReference type="PROSITE" id="PS50262"/>
    </source>
</evidence>
<dbReference type="SUPFAM" id="SSF81321">
    <property type="entry name" value="Family A G protein-coupled receptor-like"/>
    <property type="match status" value="1"/>
</dbReference>
<evidence type="ECO:0000313" key="8">
    <source>
        <dbReference type="Proteomes" id="UP001331761"/>
    </source>
</evidence>
<dbReference type="GO" id="GO:0004930">
    <property type="term" value="F:G protein-coupled receptor activity"/>
    <property type="evidence" value="ECO:0007669"/>
    <property type="project" value="InterPro"/>
</dbReference>
<dbReference type="PROSITE" id="PS50262">
    <property type="entry name" value="G_PROTEIN_RECEP_F1_2"/>
    <property type="match status" value="1"/>
</dbReference>
<keyword evidence="2 5" id="KW-0812">Transmembrane</keyword>
<evidence type="ECO:0000313" key="7">
    <source>
        <dbReference type="EMBL" id="KAK5969522.1"/>
    </source>
</evidence>
<evidence type="ECO:0000256" key="4">
    <source>
        <dbReference type="ARBA" id="ARBA00023136"/>
    </source>
</evidence>
<keyword evidence="8" id="KW-1185">Reference proteome</keyword>
<dbReference type="Proteomes" id="UP001331761">
    <property type="component" value="Unassembled WGS sequence"/>
</dbReference>